<feature type="compositionally biased region" description="Basic and acidic residues" evidence="1">
    <location>
        <begin position="56"/>
        <end position="84"/>
    </location>
</feature>
<accession>A0A8X7C0D1</accession>
<reference evidence="2" key="1">
    <citation type="submission" date="2020-08" db="EMBL/GenBank/DDBJ databases">
        <title>Multicomponent nature underlies the extraordinary mechanical properties of spider dragline silk.</title>
        <authorList>
            <person name="Kono N."/>
            <person name="Nakamura H."/>
            <person name="Mori M."/>
            <person name="Yoshida Y."/>
            <person name="Ohtoshi R."/>
            <person name="Malay A.D."/>
            <person name="Moran D.A.P."/>
            <person name="Tomita M."/>
            <person name="Numata K."/>
            <person name="Arakawa K."/>
        </authorList>
    </citation>
    <scope>NUCLEOTIDE SEQUENCE</scope>
</reference>
<keyword evidence="3" id="KW-1185">Reference proteome</keyword>
<protein>
    <submittedName>
        <fullName evidence="2">Uncharacterized protein</fullName>
    </submittedName>
</protein>
<evidence type="ECO:0000313" key="2">
    <source>
        <dbReference type="EMBL" id="GFY51991.1"/>
    </source>
</evidence>
<evidence type="ECO:0000313" key="3">
    <source>
        <dbReference type="Proteomes" id="UP000886998"/>
    </source>
</evidence>
<comment type="caution">
    <text evidence="2">The sequence shown here is derived from an EMBL/GenBank/DDBJ whole genome shotgun (WGS) entry which is preliminary data.</text>
</comment>
<feature type="region of interest" description="Disordered" evidence="1">
    <location>
        <begin position="52"/>
        <end position="94"/>
    </location>
</feature>
<dbReference type="EMBL" id="BMAV01008407">
    <property type="protein sequence ID" value="GFY51991.1"/>
    <property type="molecule type" value="Genomic_DNA"/>
</dbReference>
<feature type="compositionally biased region" description="Basic and acidic residues" evidence="1">
    <location>
        <begin position="16"/>
        <end position="29"/>
    </location>
</feature>
<feature type="region of interest" description="Disordered" evidence="1">
    <location>
        <begin position="1"/>
        <end position="33"/>
    </location>
</feature>
<dbReference type="AlphaFoldDB" id="A0A8X7C0D1"/>
<organism evidence="2 3">
    <name type="scientific">Trichonephila inaurata madagascariensis</name>
    <dbReference type="NCBI Taxonomy" id="2747483"/>
    <lineage>
        <taxon>Eukaryota</taxon>
        <taxon>Metazoa</taxon>
        <taxon>Ecdysozoa</taxon>
        <taxon>Arthropoda</taxon>
        <taxon>Chelicerata</taxon>
        <taxon>Arachnida</taxon>
        <taxon>Araneae</taxon>
        <taxon>Araneomorphae</taxon>
        <taxon>Entelegynae</taxon>
        <taxon>Araneoidea</taxon>
        <taxon>Nephilidae</taxon>
        <taxon>Trichonephila</taxon>
        <taxon>Trichonephila inaurata</taxon>
    </lineage>
</organism>
<sequence>MSADLKTTRKWVTMHENAEKKSFSHEPTPKKRFSRPAGILYDFKLISRSAGNLPKIKNDDKDKKSEKEGKKEKGRDSEEKEKTKKNYAFGLFVR</sequence>
<dbReference type="Proteomes" id="UP000886998">
    <property type="component" value="Unassembled WGS sequence"/>
</dbReference>
<proteinExistence type="predicted"/>
<gene>
    <name evidence="2" type="ORF">TNIN_244541</name>
</gene>
<evidence type="ECO:0000256" key="1">
    <source>
        <dbReference type="SAM" id="MobiDB-lite"/>
    </source>
</evidence>
<name>A0A8X7C0D1_9ARAC</name>